<dbReference type="KEGG" id="cthr:CTHT_0059530"/>
<dbReference type="Proteomes" id="UP000008066">
    <property type="component" value="Unassembled WGS sequence"/>
</dbReference>
<organism evidence="4">
    <name type="scientific">Chaetomium thermophilum (strain DSM 1495 / CBS 144.50 / IMI 039719)</name>
    <name type="common">Thermochaetoides thermophila</name>
    <dbReference type="NCBI Taxonomy" id="759272"/>
    <lineage>
        <taxon>Eukaryota</taxon>
        <taxon>Fungi</taxon>
        <taxon>Dikarya</taxon>
        <taxon>Ascomycota</taxon>
        <taxon>Pezizomycotina</taxon>
        <taxon>Sordariomycetes</taxon>
        <taxon>Sordariomycetidae</taxon>
        <taxon>Sordariales</taxon>
        <taxon>Chaetomiaceae</taxon>
        <taxon>Thermochaetoides</taxon>
    </lineage>
</organism>
<dbReference type="STRING" id="759272.G0SES4"/>
<feature type="chain" id="PRO_5003409513" description="Cyanovirin-N domain-containing protein" evidence="1">
    <location>
        <begin position="25"/>
        <end position="153"/>
    </location>
</feature>
<proteinExistence type="predicted"/>
<evidence type="ECO:0000259" key="2">
    <source>
        <dbReference type="Pfam" id="PF08881"/>
    </source>
</evidence>
<feature type="signal peptide" evidence="1">
    <location>
        <begin position="1"/>
        <end position="24"/>
    </location>
</feature>
<evidence type="ECO:0000313" key="4">
    <source>
        <dbReference type="Proteomes" id="UP000008066"/>
    </source>
</evidence>
<dbReference type="InterPro" id="IPR036673">
    <property type="entry name" value="Cyanovirin-N_sf"/>
</dbReference>
<keyword evidence="1" id="KW-0732">Signal</keyword>
<dbReference type="AlphaFoldDB" id="G0SES4"/>
<sequence>MVSLACIVQAITVILTVFTSPTGGQITNGGFASFCAFTGAILVDGHLLGMYCENNDIAIFGYNYTWIDLDYCIGNYIGMLRPQEFGHYSASCRGCIINFDSTLWLDCICPDLRHLPVHSTIDLNTTLFDYDGALGCFRVLGNKTREGPPLPNN</sequence>
<dbReference type="eggNOG" id="ENOG502RD2M">
    <property type="taxonomic scope" value="Eukaryota"/>
</dbReference>
<name>G0SES4_CHATD</name>
<dbReference type="OMA" id="RIGCYTH"/>
<evidence type="ECO:0000313" key="3">
    <source>
        <dbReference type="EMBL" id="EGS17940.1"/>
    </source>
</evidence>
<keyword evidence="4" id="KW-1185">Reference proteome</keyword>
<dbReference type="GeneID" id="18259991"/>
<dbReference type="Gene3D" id="2.30.60.10">
    <property type="entry name" value="Cyanovirin-N"/>
    <property type="match status" value="1"/>
</dbReference>
<dbReference type="OrthoDB" id="4672515at2759"/>
<dbReference type="SUPFAM" id="SSF51322">
    <property type="entry name" value="Cyanovirin-N"/>
    <property type="match status" value="1"/>
</dbReference>
<dbReference type="HOGENOM" id="CLU_144960_0_0_1"/>
<accession>G0SES4</accession>
<protein>
    <recommendedName>
        <fullName evidence="2">Cyanovirin-N domain-containing protein</fullName>
    </recommendedName>
</protein>
<dbReference type="Pfam" id="PF08881">
    <property type="entry name" value="CVNH"/>
    <property type="match status" value="1"/>
</dbReference>
<evidence type="ECO:0000256" key="1">
    <source>
        <dbReference type="SAM" id="SignalP"/>
    </source>
</evidence>
<reference evidence="3 4" key="1">
    <citation type="journal article" date="2011" name="Cell">
        <title>Insight into structure and assembly of the nuclear pore complex by utilizing the genome of a eukaryotic thermophile.</title>
        <authorList>
            <person name="Amlacher S."/>
            <person name="Sarges P."/>
            <person name="Flemming D."/>
            <person name="van Noort V."/>
            <person name="Kunze R."/>
            <person name="Devos D.P."/>
            <person name="Arumugam M."/>
            <person name="Bork P."/>
            <person name="Hurt E."/>
        </authorList>
    </citation>
    <scope>NUCLEOTIDE SEQUENCE [LARGE SCALE GENOMIC DNA]</scope>
    <source>
        <strain evidence="4">DSM 1495 / CBS 144.50 / IMI 039719</strain>
    </source>
</reference>
<dbReference type="RefSeq" id="XP_006696271.1">
    <property type="nucleotide sequence ID" value="XM_006696208.1"/>
</dbReference>
<gene>
    <name evidence="3" type="ORF">CTHT_0059530</name>
</gene>
<dbReference type="InterPro" id="IPR011058">
    <property type="entry name" value="Cyanovirin-N"/>
</dbReference>
<dbReference type="EMBL" id="GL988046">
    <property type="protein sequence ID" value="EGS17940.1"/>
    <property type="molecule type" value="Genomic_DNA"/>
</dbReference>
<feature type="domain" description="Cyanovirin-N" evidence="2">
    <location>
        <begin position="41"/>
        <end position="134"/>
    </location>
</feature>